<keyword evidence="4" id="KW-0443">Lipid metabolism</keyword>
<evidence type="ECO:0000256" key="8">
    <source>
        <dbReference type="PIRSR" id="PIRSR000114-2"/>
    </source>
</evidence>
<dbReference type="InterPro" id="IPR008927">
    <property type="entry name" value="6-PGluconate_DH-like_C_sf"/>
</dbReference>
<evidence type="ECO:0000313" key="15">
    <source>
        <dbReference type="Proteomes" id="UP000030940"/>
    </source>
</evidence>
<dbReference type="PANTHER" id="PTHR11728:SF1">
    <property type="entry name" value="GLYCEROL-3-PHOSPHATE DEHYDROGENASE [NAD(+)] 2, CHLOROPLASTIC"/>
    <property type="match status" value="1"/>
</dbReference>
<dbReference type="InterPro" id="IPR006109">
    <property type="entry name" value="G3P_DH_NAD-dep_C"/>
</dbReference>
<dbReference type="GO" id="GO:0051287">
    <property type="term" value="F:NAD binding"/>
    <property type="evidence" value="ECO:0007669"/>
    <property type="project" value="InterPro"/>
</dbReference>
<dbReference type="SUPFAM" id="SSF51735">
    <property type="entry name" value="NAD(P)-binding Rossmann-fold domains"/>
    <property type="match status" value="1"/>
</dbReference>
<feature type="binding site" evidence="9">
    <location>
        <position position="145"/>
    </location>
    <ligand>
        <name>NAD(+)</name>
        <dbReference type="ChEBI" id="CHEBI:57540"/>
    </ligand>
</feature>
<sequence>MKISIIGAGAWGTAIAKSLADKFDFNIFLWSFEEDVKDSINNNNVNDKYLKEIKLPKNLVASSDLFEVVSMSDYIFIATPSLFTVDILKKLDQFFYSLGIRPKLAVLTKGFITFNGKTQTVVEVAEKVMQGYEDEITYIVGPSHAEEVGLGVITGLVAASNNRENAYSFINLFRKTPISMFYSNDVFGVQVAASLKNVFAIAFGILYEYKLNYPNLIGNNTESFLFAISLNNMRNIAIELGRGNVETLLFLAGSGDLDVTCRSIFGRNRRLGSEIVSKNVLERFSNIDDLISNIKKIGYLPEGVLAAKSIFVLLKESNRDLNPNSLLSVIYKILNKELGPESILDYMRDAIQ</sequence>
<comment type="catalytic activity">
    <reaction evidence="11">
        <text>sn-glycerol 3-phosphate + NADP(+) = dihydroxyacetone phosphate + NADPH + H(+)</text>
        <dbReference type="Rhea" id="RHEA:11096"/>
        <dbReference type="ChEBI" id="CHEBI:15378"/>
        <dbReference type="ChEBI" id="CHEBI:57597"/>
        <dbReference type="ChEBI" id="CHEBI:57642"/>
        <dbReference type="ChEBI" id="CHEBI:57783"/>
        <dbReference type="ChEBI" id="CHEBI:58349"/>
        <dbReference type="EC" id="1.1.1.94"/>
    </reaction>
</comment>
<feature type="binding site" evidence="9">
    <location>
        <begin position="7"/>
        <end position="12"/>
    </location>
    <ligand>
        <name>NAD(+)</name>
        <dbReference type="ChEBI" id="CHEBI:57540"/>
    </ligand>
</feature>
<dbReference type="InterPro" id="IPR036291">
    <property type="entry name" value="NAD(P)-bd_dom_sf"/>
</dbReference>
<feature type="binding site" evidence="8">
    <location>
        <position position="109"/>
    </location>
    <ligand>
        <name>substrate</name>
    </ligand>
</feature>
<dbReference type="AlphaFoldDB" id="A0A0A7UVT3"/>
<dbReference type="GO" id="GO:0141153">
    <property type="term" value="F:glycerol-3-phosphate dehydrogenase (NADP+) activity"/>
    <property type="evidence" value="ECO:0007669"/>
    <property type="project" value="RHEA"/>
</dbReference>
<evidence type="ECO:0000256" key="10">
    <source>
        <dbReference type="RuleBase" id="RU000437"/>
    </source>
</evidence>
<dbReference type="GO" id="GO:0005975">
    <property type="term" value="P:carbohydrate metabolic process"/>
    <property type="evidence" value="ECO:0007669"/>
    <property type="project" value="InterPro"/>
</dbReference>
<dbReference type="Pfam" id="PF07479">
    <property type="entry name" value="NAD_Gly3P_dh_C"/>
    <property type="match status" value="1"/>
</dbReference>
<evidence type="ECO:0000256" key="7">
    <source>
        <dbReference type="PIRSR" id="PIRSR000114-1"/>
    </source>
</evidence>
<dbReference type="SUPFAM" id="SSF48179">
    <property type="entry name" value="6-phosphogluconate dehydrogenase C-terminal domain-like"/>
    <property type="match status" value="1"/>
</dbReference>
<feature type="domain" description="Glycerol-3-phosphate dehydrogenase NAD-dependent C-terminal" evidence="13">
    <location>
        <begin position="185"/>
        <end position="344"/>
    </location>
</feature>
<organism evidence="14 15">
    <name type="scientific">Borreliella chilensis</name>
    <dbReference type="NCBI Taxonomy" id="1245910"/>
    <lineage>
        <taxon>Bacteria</taxon>
        <taxon>Pseudomonadati</taxon>
        <taxon>Spirochaetota</taxon>
        <taxon>Spirochaetia</taxon>
        <taxon>Spirochaetales</taxon>
        <taxon>Borreliaceae</taxon>
        <taxon>Borreliella</taxon>
    </lineage>
</organism>
<keyword evidence="9 10" id="KW-0520">NAD</keyword>
<dbReference type="InterPro" id="IPR013328">
    <property type="entry name" value="6PGD_dom2"/>
</dbReference>
<dbReference type="Proteomes" id="UP000030940">
    <property type="component" value="Chromosome"/>
</dbReference>
<dbReference type="PIRSF" id="PIRSF000114">
    <property type="entry name" value="Glycerol-3-P_dh"/>
    <property type="match status" value="1"/>
</dbReference>
<feature type="binding site" evidence="8">
    <location>
        <begin position="267"/>
        <end position="268"/>
    </location>
    <ligand>
        <name>substrate</name>
    </ligand>
</feature>
<dbReference type="NCBIfam" id="NF000945">
    <property type="entry name" value="PRK00094.2-3"/>
    <property type="match status" value="1"/>
</dbReference>
<name>A0A0A7UVT3_9SPIR</name>
<evidence type="ECO:0000259" key="12">
    <source>
        <dbReference type="Pfam" id="PF01210"/>
    </source>
</evidence>
<gene>
    <name evidence="14" type="ORF">OY14_01800</name>
</gene>
<evidence type="ECO:0000259" key="13">
    <source>
        <dbReference type="Pfam" id="PF07479"/>
    </source>
</evidence>
<evidence type="ECO:0000256" key="11">
    <source>
        <dbReference type="RuleBase" id="RU000439"/>
    </source>
</evidence>
<keyword evidence="15" id="KW-1185">Reference proteome</keyword>
<evidence type="ECO:0000256" key="3">
    <source>
        <dbReference type="ARBA" id="ARBA00023002"/>
    </source>
</evidence>
<dbReference type="Gene3D" id="3.40.50.720">
    <property type="entry name" value="NAD(P)-binding Rossmann-like Domain"/>
    <property type="match status" value="1"/>
</dbReference>
<evidence type="ECO:0000256" key="2">
    <source>
        <dbReference type="ARBA" id="ARBA00022516"/>
    </source>
</evidence>
<dbReference type="PANTHER" id="PTHR11728">
    <property type="entry name" value="GLYCEROL-3-PHOSPHATE DEHYDROGENASE"/>
    <property type="match status" value="1"/>
</dbReference>
<feature type="active site" description="Proton acceptor" evidence="7">
    <location>
        <position position="196"/>
    </location>
</feature>
<dbReference type="KEGG" id="bchi:OY14_01800"/>
<reference evidence="14 15" key="1">
    <citation type="journal article" date="2015" name="Genome Announc.">
        <title>Genome Sequence of Borrelia chilensis VA1, a South American Member of the Lyme Borreliosis Group.</title>
        <authorList>
            <person name="Huang W."/>
            <person name="Ojaimi C."/>
            <person name="Fallon J.T."/>
            <person name="Travisany D."/>
            <person name="Maass A."/>
            <person name="Ivanova L."/>
            <person name="Tomova A."/>
            <person name="Gonzalez-Acuna D."/>
            <person name="Godfrey H.P."/>
            <person name="Cabello F.C."/>
        </authorList>
    </citation>
    <scope>NUCLEOTIDE SEQUENCE [LARGE SCALE GENOMIC DNA]</scope>
    <source>
        <strain evidence="14 15">VA1</strain>
    </source>
</reference>
<keyword evidence="6" id="KW-1208">Phospholipid metabolism</keyword>
<dbReference type="PRINTS" id="PR00077">
    <property type="entry name" value="GPDHDRGNASE"/>
</dbReference>
<dbReference type="InterPro" id="IPR011128">
    <property type="entry name" value="G3P_DH_NAD-dep_N"/>
</dbReference>
<evidence type="ECO:0000256" key="5">
    <source>
        <dbReference type="ARBA" id="ARBA00023209"/>
    </source>
</evidence>
<dbReference type="HOGENOM" id="CLU_033449_0_0_12"/>
<dbReference type="GO" id="GO:0005829">
    <property type="term" value="C:cytosol"/>
    <property type="evidence" value="ECO:0007669"/>
    <property type="project" value="TreeGrafter"/>
</dbReference>
<proteinExistence type="inferred from homology"/>
<evidence type="ECO:0000256" key="9">
    <source>
        <dbReference type="PIRSR" id="PIRSR000114-3"/>
    </source>
</evidence>
<feature type="binding site" evidence="9">
    <location>
        <position position="267"/>
    </location>
    <ligand>
        <name>NAD(+)</name>
        <dbReference type="ChEBI" id="CHEBI:57540"/>
    </ligand>
</feature>
<keyword evidence="2" id="KW-0444">Lipid biosynthesis</keyword>
<protein>
    <recommendedName>
        <fullName evidence="11">Glycerol-3-phosphate dehydrogenase</fullName>
        <ecNumber evidence="11">1.1.1.94</ecNumber>
    </recommendedName>
</protein>
<dbReference type="InterPro" id="IPR006168">
    <property type="entry name" value="G3P_DH_NAD-dep"/>
</dbReference>
<evidence type="ECO:0000256" key="6">
    <source>
        <dbReference type="ARBA" id="ARBA00023264"/>
    </source>
</evidence>
<keyword evidence="5" id="KW-0594">Phospholipid biosynthesis</keyword>
<comment type="similarity">
    <text evidence="1 10">Belongs to the NAD-dependent glycerol-3-phosphate dehydrogenase family.</text>
</comment>
<accession>A0A0A7UVT3</accession>
<feature type="domain" description="Glycerol-3-phosphate dehydrogenase NAD-dependent N-terminal" evidence="12">
    <location>
        <begin position="2"/>
        <end position="165"/>
    </location>
</feature>
<feature type="binding site" evidence="9">
    <location>
        <position position="83"/>
    </location>
    <ligand>
        <name>NAD(+)</name>
        <dbReference type="ChEBI" id="CHEBI:57540"/>
    </ligand>
</feature>
<dbReference type="STRING" id="1245910.OY14_01800"/>
<dbReference type="Pfam" id="PF01210">
    <property type="entry name" value="NAD_Gly3P_dh_N"/>
    <property type="match status" value="1"/>
</dbReference>
<dbReference type="EMBL" id="CP009910">
    <property type="protein sequence ID" value="AJA90190.1"/>
    <property type="molecule type" value="Genomic_DNA"/>
</dbReference>
<keyword evidence="3 10" id="KW-0560">Oxidoreductase</keyword>
<dbReference type="Gene3D" id="1.10.1040.10">
    <property type="entry name" value="N-(1-d-carboxylethyl)-l-norvaline Dehydrogenase, domain 2"/>
    <property type="match status" value="1"/>
</dbReference>
<dbReference type="GO" id="GO:0008654">
    <property type="term" value="P:phospholipid biosynthetic process"/>
    <property type="evidence" value="ECO:0007669"/>
    <property type="project" value="UniProtKB-KW"/>
</dbReference>
<dbReference type="GO" id="GO:0046168">
    <property type="term" value="P:glycerol-3-phosphate catabolic process"/>
    <property type="evidence" value="ECO:0007669"/>
    <property type="project" value="InterPro"/>
</dbReference>
<evidence type="ECO:0000256" key="4">
    <source>
        <dbReference type="ARBA" id="ARBA00023098"/>
    </source>
</evidence>
<feature type="binding site" evidence="9">
    <location>
        <position position="32"/>
    </location>
    <ligand>
        <name>NAD(+)</name>
        <dbReference type="ChEBI" id="CHEBI:57540"/>
    </ligand>
</feature>
<evidence type="ECO:0000313" key="14">
    <source>
        <dbReference type="EMBL" id="AJA90190.1"/>
    </source>
</evidence>
<evidence type="ECO:0000256" key="1">
    <source>
        <dbReference type="ARBA" id="ARBA00011009"/>
    </source>
</evidence>
<dbReference type="EC" id="1.1.1.94" evidence="11"/>